<dbReference type="PROSITE" id="PS00560">
    <property type="entry name" value="CARBOXYPEPT_SER_HIS"/>
    <property type="match status" value="1"/>
</dbReference>
<keyword evidence="5" id="KW-0325">Glycoprotein</keyword>
<proteinExistence type="inferred from homology"/>
<name>A0AAN7GI30_9MYRT</name>
<keyword evidence="6" id="KW-0732">Signal</keyword>
<feature type="chain" id="PRO_5042854456" description="Serine carboxypeptidase-like 18" evidence="6">
    <location>
        <begin position="29"/>
        <end position="472"/>
    </location>
</feature>
<keyword evidence="3" id="KW-0645">Protease</keyword>
<dbReference type="GO" id="GO:0016747">
    <property type="term" value="F:acyltransferase activity, transferring groups other than amino-acyl groups"/>
    <property type="evidence" value="ECO:0007669"/>
    <property type="project" value="TreeGrafter"/>
</dbReference>
<comment type="similarity">
    <text evidence="1">Belongs to the peptidase S10 family.</text>
</comment>
<dbReference type="InterPro" id="IPR033124">
    <property type="entry name" value="Ser_caboxypep_his_AS"/>
</dbReference>
<keyword evidence="4" id="KW-0378">Hydrolase</keyword>
<dbReference type="SUPFAM" id="SSF53474">
    <property type="entry name" value="alpha/beta-Hydrolases"/>
    <property type="match status" value="1"/>
</dbReference>
<keyword evidence="2" id="KW-0121">Carboxypeptidase</keyword>
<dbReference type="FunFam" id="3.40.50.1820:FF:000072">
    <property type="entry name" value="Serine carboxypeptidase-like 19"/>
    <property type="match status" value="1"/>
</dbReference>
<accession>A0AAN7GI30</accession>
<dbReference type="GO" id="GO:0006508">
    <property type="term" value="P:proteolysis"/>
    <property type="evidence" value="ECO:0007669"/>
    <property type="project" value="UniProtKB-KW"/>
</dbReference>
<evidence type="ECO:0000256" key="5">
    <source>
        <dbReference type="ARBA" id="ARBA00023180"/>
    </source>
</evidence>
<dbReference type="AlphaFoldDB" id="A0AAN7GI30"/>
<dbReference type="Proteomes" id="UP001345219">
    <property type="component" value="Chromosome 20"/>
</dbReference>
<feature type="signal peptide" evidence="6">
    <location>
        <begin position="1"/>
        <end position="28"/>
    </location>
</feature>
<dbReference type="InterPro" id="IPR001563">
    <property type="entry name" value="Peptidase_S10"/>
</dbReference>
<comment type="caution">
    <text evidence="7">The sequence shown here is derived from an EMBL/GenBank/DDBJ whole genome shotgun (WGS) entry which is preliminary data.</text>
</comment>
<dbReference type="Gene3D" id="3.40.50.1820">
    <property type="entry name" value="alpha/beta hydrolase"/>
    <property type="match status" value="1"/>
</dbReference>
<reference evidence="7 8" key="1">
    <citation type="journal article" date="2023" name="Hortic Res">
        <title>Pangenome of water caltrop reveals structural variations and asymmetric subgenome divergence after allopolyploidization.</title>
        <authorList>
            <person name="Zhang X."/>
            <person name="Chen Y."/>
            <person name="Wang L."/>
            <person name="Yuan Y."/>
            <person name="Fang M."/>
            <person name="Shi L."/>
            <person name="Lu R."/>
            <person name="Comes H.P."/>
            <person name="Ma Y."/>
            <person name="Chen Y."/>
            <person name="Huang G."/>
            <person name="Zhou Y."/>
            <person name="Zheng Z."/>
            <person name="Qiu Y."/>
        </authorList>
    </citation>
    <scope>NUCLEOTIDE SEQUENCE [LARGE SCALE GENOMIC DNA]</scope>
    <source>
        <tissue evidence="7">Roots</tissue>
    </source>
</reference>
<organism evidence="7 8">
    <name type="scientific">Trapa incisa</name>
    <dbReference type="NCBI Taxonomy" id="236973"/>
    <lineage>
        <taxon>Eukaryota</taxon>
        <taxon>Viridiplantae</taxon>
        <taxon>Streptophyta</taxon>
        <taxon>Embryophyta</taxon>
        <taxon>Tracheophyta</taxon>
        <taxon>Spermatophyta</taxon>
        <taxon>Magnoliopsida</taxon>
        <taxon>eudicotyledons</taxon>
        <taxon>Gunneridae</taxon>
        <taxon>Pentapetalae</taxon>
        <taxon>rosids</taxon>
        <taxon>malvids</taxon>
        <taxon>Myrtales</taxon>
        <taxon>Lythraceae</taxon>
        <taxon>Trapa</taxon>
    </lineage>
</organism>
<dbReference type="GO" id="GO:0004185">
    <property type="term" value="F:serine-type carboxypeptidase activity"/>
    <property type="evidence" value="ECO:0007669"/>
    <property type="project" value="InterPro"/>
</dbReference>
<evidence type="ECO:0000256" key="6">
    <source>
        <dbReference type="SAM" id="SignalP"/>
    </source>
</evidence>
<dbReference type="FunFam" id="3.40.50.12670:FF:000002">
    <property type="entry name" value="Carboxypeptidase"/>
    <property type="match status" value="1"/>
</dbReference>
<evidence type="ECO:0008006" key="9">
    <source>
        <dbReference type="Google" id="ProtNLM"/>
    </source>
</evidence>
<evidence type="ECO:0000256" key="2">
    <source>
        <dbReference type="ARBA" id="ARBA00022645"/>
    </source>
</evidence>
<dbReference type="PRINTS" id="PR00724">
    <property type="entry name" value="CRBOXYPTASEC"/>
</dbReference>
<evidence type="ECO:0000313" key="8">
    <source>
        <dbReference type="Proteomes" id="UP001345219"/>
    </source>
</evidence>
<evidence type="ECO:0000256" key="4">
    <source>
        <dbReference type="ARBA" id="ARBA00022801"/>
    </source>
</evidence>
<protein>
    <recommendedName>
        <fullName evidence="9">Serine carboxypeptidase-like 18</fullName>
    </recommendedName>
</protein>
<dbReference type="PANTHER" id="PTHR11802:SF413">
    <property type="entry name" value="PEPTIDASE S10, SERINE CARBOXYPEPTIDASE, ALPHA_BETA HYDROLASE-RELATED"/>
    <property type="match status" value="1"/>
</dbReference>
<dbReference type="Pfam" id="PF00450">
    <property type="entry name" value="Peptidase_S10"/>
    <property type="match status" value="1"/>
</dbReference>
<dbReference type="EMBL" id="JAXIOK010000020">
    <property type="protein sequence ID" value="KAK4746576.1"/>
    <property type="molecule type" value="Genomic_DNA"/>
</dbReference>
<evidence type="ECO:0000256" key="3">
    <source>
        <dbReference type="ARBA" id="ARBA00022670"/>
    </source>
</evidence>
<dbReference type="PANTHER" id="PTHR11802">
    <property type="entry name" value="SERINE PROTEASE FAMILY S10 SERINE CARBOXYPEPTIDASE"/>
    <property type="match status" value="1"/>
</dbReference>
<gene>
    <name evidence="7" type="ORF">SAY87_025613</name>
</gene>
<evidence type="ECO:0000256" key="1">
    <source>
        <dbReference type="ARBA" id="ARBA00009431"/>
    </source>
</evidence>
<sequence>MAGSRKLIRKCCLLVILVLASSGILVSSMKVVKELPGYDGELPFYLETGYIGVGDLDESQLFYYFVESQRTPSQDPLMLWLTGGPGCSVLSAFFYESGPVEFTYVGYNGSMPSLHLNPYTWTAVASIIYVDAPIGTGFSYSTTAENYAVDDYKSSEQLHEFLRKWLLLHPQYLNNILYLGGDSYSGIPLPIIVQKILDGNNAELKPYLNLQGYVLGNPKTDNYIDDNSRVPFAHRLTLISDELYKEAKEACDGNYIYLNSTACVEYVGEIDDMILEINLMHVLEPVCKTASSRPVESLRGKRRSLEENYEGFLAAQANPALWCRDYNYVLSGIWANKREVREALGVREGTKAIWTRCNSSIAYTKTVGTTVAYHANLTKSALKALIYSGDHDLSVTHIGTQNWIYSLNLTLYSDWRPWFVDGQISGYTMEYISDYGFTLDYVTVKGAGHVAPEYKPKECYEMLDRWFAYYPF</sequence>
<dbReference type="Gene3D" id="3.40.50.12670">
    <property type="match status" value="1"/>
</dbReference>
<keyword evidence="8" id="KW-1185">Reference proteome</keyword>
<evidence type="ECO:0000313" key="7">
    <source>
        <dbReference type="EMBL" id="KAK4746576.1"/>
    </source>
</evidence>
<dbReference type="InterPro" id="IPR029058">
    <property type="entry name" value="AB_hydrolase_fold"/>
</dbReference>
<dbReference type="GO" id="GO:0019748">
    <property type="term" value="P:secondary metabolic process"/>
    <property type="evidence" value="ECO:0007669"/>
    <property type="project" value="TreeGrafter"/>
</dbReference>